<evidence type="ECO:0000313" key="4">
    <source>
        <dbReference type="Proteomes" id="UP001457282"/>
    </source>
</evidence>
<dbReference type="AlphaFoldDB" id="A0AAW1YN68"/>
<name>A0AAW1YN68_RUBAR</name>
<feature type="transmembrane region" description="Helical" evidence="2">
    <location>
        <begin position="295"/>
        <end position="314"/>
    </location>
</feature>
<feature type="transmembrane region" description="Helical" evidence="2">
    <location>
        <begin position="236"/>
        <end position="256"/>
    </location>
</feature>
<keyword evidence="2" id="KW-0812">Transmembrane</keyword>
<dbReference type="Proteomes" id="UP001457282">
    <property type="component" value="Unassembled WGS sequence"/>
</dbReference>
<evidence type="ECO:0000256" key="2">
    <source>
        <dbReference type="SAM" id="Phobius"/>
    </source>
</evidence>
<sequence length="322" mass="35715">MLEAYNSRHVKAAGPEASQKLYCSCEVLPRKYLIYIDQVRSGLPSIAKSCLRPTILGMLKQLALKLHRNCTAAASHLPRSDSSSPSQLPVDLELGESYLSTDHPAVSAGPWKWLTSYTPWRSTGPEIQITTSVPDADQSATTTQRDDSAPFSGLHLSLLNNFPIVGRLWPRSGSTSSPTDGRSNDDHYRTQLQSTESRQKPQPRLEKTVISLTFQALISLTVAGQPPNLGDQLHHLHIFGMLMLSAFAFSFSAILLDRAYPGACAPRILEKMGYLFAALGFYLITGIFLPNYFTWICWVASAFSLVAFTLAIWAERLEKIRR</sequence>
<feature type="transmembrane region" description="Helical" evidence="2">
    <location>
        <begin position="268"/>
        <end position="289"/>
    </location>
</feature>
<evidence type="ECO:0000313" key="3">
    <source>
        <dbReference type="EMBL" id="KAK9950024.1"/>
    </source>
</evidence>
<keyword evidence="4" id="KW-1185">Reference proteome</keyword>
<evidence type="ECO:0000256" key="1">
    <source>
        <dbReference type="SAM" id="MobiDB-lite"/>
    </source>
</evidence>
<protein>
    <submittedName>
        <fullName evidence="3">Uncharacterized protein</fullName>
    </submittedName>
</protein>
<organism evidence="3 4">
    <name type="scientific">Rubus argutus</name>
    <name type="common">Southern blackberry</name>
    <dbReference type="NCBI Taxonomy" id="59490"/>
    <lineage>
        <taxon>Eukaryota</taxon>
        <taxon>Viridiplantae</taxon>
        <taxon>Streptophyta</taxon>
        <taxon>Embryophyta</taxon>
        <taxon>Tracheophyta</taxon>
        <taxon>Spermatophyta</taxon>
        <taxon>Magnoliopsida</taxon>
        <taxon>eudicotyledons</taxon>
        <taxon>Gunneridae</taxon>
        <taxon>Pentapetalae</taxon>
        <taxon>rosids</taxon>
        <taxon>fabids</taxon>
        <taxon>Rosales</taxon>
        <taxon>Rosaceae</taxon>
        <taxon>Rosoideae</taxon>
        <taxon>Rosoideae incertae sedis</taxon>
        <taxon>Rubus</taxon>
    </lineage>
</organism>
<gene>
    <name evidence="3" type="ORF">M0R45_005530</name>
</gene>
<comment type="caution">
    <text evidence="3">The sequence shown here is derived from an EMBL/GenBank/DDBJ whole genome shotgun (WGS) entry which is preliminary data.</text>
</comment>
<dbReference type="EMBL" id="JBEDUW010000001">
    <property type="protein sequence ID" value="KAK9950024.1"/>
    <property type="molecule type" value="Genomic_DNA"/>
</dbReference>
<keyword evidence="2" id="KW-1133">Transmembrane helix</keyword>
<feature type="compositionally biased region" description="Polar residues" evidence="1">
    <location>
        <begin position="172"/>
        <end position="181"/>
    </location>
</feature>
<accession>A0AAW1YN68</accession>
<proteinExistence type="predicted"/>
<reference evidence="3 4" key="1">
    <citation type="journal article" date="2023" name="G3 (Bethesda)">
        <title>A chromosome-length genome assembly and annotation of blackberry (Rubus argutus, cv. 'Hillquist').</title>
        <authorList>
            <person name="Bruna T."/>
            <person name="Aryal R."/>
            <person name="Dudchenko O."/>
            <person name="Sargent D.J."/>
            <person name="Mead D."/>
            <person name="Buti M."/>
            <person name="Cavallini A."/>
            <person name="Hytonen T."/>
            <person name="Andres J."/>
            <person name="Pham M."/>
            <person name="Weisz D."/>
            <person name="Mascagni F."/>
            <person name="Usai G."/>
            <person name="Natali L."/>
            <person name="Bassil N."/>
            <person name="Fernandez G.E."/>
            <person name="Lomsadze A."/>
            <person name="Armour M."/>
            <person name="Olukolu B."/>
            <person name="Poorten T."/>
            <person name="Britton C."/>
            <person name="Davik J."/>
            <person name="Ashrafi H."/>
            <person name="Aiden E.L."/>
            <person name="Borodovsky M."/>
            <person name="Worthington M."/>
        </authorList>
    </citation>
    <scope>NUCLEOTIDE SEQUENCE [LARGE SCALE GENOMIC DNA]</scope>
    <source>
        <strain evidence="3">PI 553951</strain>
    </source>
</reference>
<feature type="region of interest" description="Disordered" evidence="1">
    <location>
        <begin position="170"/>
        <end position="204"/>
    </location>
</feature>
<keyword evidence="2" id="KW-0472">Membrane</keyword>